<dbReference type="InterPro" id="IPR001851">
    <property type="entry name" value="ABC_transp_permease"/>
</dbReference>
<dbReference type="EMBL" id="DVFJ01000037">
    <property type="protein sequence ID" value="HIQ72712.1"/>
    <property type="molecule type" value="Genomic_DNA"/>
</dbReference>
<dbReference type="PANTHER" id="PTHR43370">
    <property type="entry name" value="SUGAR ABC TRANSPORTER INTEGRAL MEMBRANE PROTEIN-RELATED"/>
    <property type="match status" value="1"/>
</dbReference>
<comment type="subcellular location">
    <subcellularLocation>
        <location evidence="1">Cell membrane</location>
        <topology evidence="1">Multi-pass membrane protein</topology>
    </subcellularLocation>
</comment>
<comment type="caution">
    <text evidence="7">The sequence shown here is derived from an EMBL/GenBank/DDBJ whole genome shotgun (WGS) entry which is preliminary data.</text>
</comment>
<feature type="transmembrane region" description="Helical" evidence="6">
    <location>
        <begin position="96"/>
        <end position="114"/>
    </location>
</feature>
<protein>
    <submittedName>
        <fullName evidence="7">ABC transporter permease</fullName>
    </submittedName>
</protein>
<dbReference type="CDD" id="cd06580">
    <property type="entry name" value="TM_PBP1_transp_TpRbsC_like"/>
    <property type="match status" value="1"/>
</dbReference>
<evidence type="ECO:0000256" key="4">
    <source>
        <dbReference type="ARBA" id="ARBA00022989"/>
    </source>
</evidence>
<accession>A0A9D1CRM8</accession>
<proteinExistence type="predicted"/>
<evidence type="ECO:0000256" key="6">
    <source>
        <dbReference type="SAM" id="Phobius"/>
    </source>
</evidence>
<dbReference type="AlphaFoldDB" id="A0A9D1CRM8"/>
<feature type="transmembrane region" description="Helical" evidence="6">
    <location>
        <begin position="202"/>
        <end position="221"/>
    </location>
</feature>
<dbReference type="Pfam" id="PF02653">
    <property type="entry name" value="BPD_transp_2"/>
    <property type="match status" value="1"/>
</dbReference>
<dbReference type="Proteomes" id="UP000886887">
    <property type="component" value="Unassembled WGS sequence"/>
</dbReference>
<keyword evidence="4 6" id="KW-1133">Transmembrane helix</keyword>
<reference evidence="7" key="2">
    <citation type="journal article" date="2021" name="PeerJ">
        <title>Extensive microbial diversity within the chicken gut microbiome revealed by metagenomics and culture.</title>
        <authorList>
            <person name="Gilroy R."/>
            <person name="Ravi A."/>
            <person name="Getino M."/>
            <person name="Pursley I."/>
            <person name="Horton D.L."/>
            <person name="Alikhan N.F."/>
            <person name="Baker D."/>
            <person name="Gharbi K."/>
            <person name="Hall N."/>
            <person name="Watson M."/>
            <person name="Adriaenssens E.M."/>
            <person name="Foster-Nyarko E."/>
            <person name="Jarju S."/>
            <person name="Secka A."/>
            <person name="Antonio M."/>
            <person name="Oren A."/>
            <person name="Chaudhuri R.R."/>
            <person name="La Ragione R."/>
            <person name="Hildebrand F."/>
            <person name="Pallen M.J."/>
        </authorList>
    </citation>
    <scope>NUCLEOTIDE SEQUENCE</scope>
    <source>
        <strain evidence="7">ChiSxjej2B14-6234</strain>
    </source>
</reference>
<feature type="transmembrane region" description="Helical" evidence="6">
    <location>
        <begin position="65"/>
        <end position="89"/>
    </location>
</feature>
<dbReference type="GO" id="GO:0005886">
    <property type="term" value="C:plasma membrane"/>
    <property type="evidence" value="ECO:0007669"/>
    <property type="project" value="UniProtKB-SubCell"/>
</dbReference>
<keyword evidence="2" id="KW-1003">Cell membrane</keyword>
<evidence type="ECO:0000313" key="7">
    <source>
        <dbReference type="EMBL" id="HIQ72712.1"/>
    </source>
</evidence>
<keyword evidence="5 6" id="KW-0472">Membrane</keyword>
<organism evidence="7 8">
    <name type="scientific">Candidatus Onthenecus intestinigallinarum</name>
    <dbReference type="NCBI Taxonomy" id="2840875"/>
    <lineage>
        <taxon>Bacteria</taxon>
        <taxon>Bacillati</taxon>
        <taxon>Bacillota</taxon>
        <taxon>Clostridia</taxon>
        <taxon>Eubacteriales</taxon>
        <taxon>Candidatus Onthenecus</taxon>
    </lineage>
</organism>
<reference evidence="7" key="1">
    <citation type="submission" date="2020-10" db="EMBL/GenBank/DDBJ databases">
        <authorList>
            <person name="Gilroy R."/>
        </authorList>
    </citation>
    <scope>NUCLEOTIDE SEQUENCE</scope>
    <source>
        <strain evidence="7">ChiSxjej2B14-6234</strain>
    </source>
</reference>
<feature type="transmembrane region" description="Helical" evidence="6">
    <location>
        <begin position="33"/>
        <end position="53"/>
    </location>
</feature>
<evidence type="ECO:0000256" key="2">
    <source>
        <dbReference type="ARBA" id="ARBA00022475"/>
    </source>
</evidence>
<sequence>MDILYFLVQQTMFFSIPLLIVALGGLFSERSGVVNIALDGIMIMGAFCGIFLINQLQDRMSGQGLLALAILVSMLSGMIFSLLHAYAAINLRSDQVISGTALNMFAPAFAIYAARTLQPTGVQQVVFENTFRIKSVPVLGDIPVLGNLLFQNCYITTYLGLLILVVATIVLYKTKFGLRLRACGEHPQAADSVGINVYRMRYAGVLISGALGGLGGLVFVIPTSTNFNATVAGYGFLALAVLIFGQWRPVRVLMAAFFFGLMKTLASAYSGIPLLVQLNIPSDFYKMFPYIATLIVLAFTSKNSQAPKASGVPYDKGDR</sequence>
<name>A0A9D1CRM8_9FIRM</name>
<feature type="transmembrane region" description="Helical" evidence="6">
    <location>
        <begin position="6"/>
        <end position="26"/>
    </location>
</feature>
<feature type="transmembrane region" description="Helical" evidence="6">
    <location>
        <begin position="149"/>
        <end position="172"/>
    </location>
</feature>
<feature type="transmembrane region" description="Helical" evidence="6">
    <location>
        <begin position="252"/>
        <end position="272"/>
    </location>
</feature>
<feature type="transmembrane region" description="Helical" evidence="6">
    <location>
        <begin position="227"/>
        <end position="245"/>
    </location>
</feature>
<dbReference type="PANTHER" id="PTHR43370:SF1">
    <property type="entry name" value="GUANOSINE ABC TRANSPORTER PERMEASE PROTEIN NUPQ"/>
    <property type="match status" value="1"/>
</dbReference>
<evidence type="ECO:0000256" key="1">
    <source>
        <dbReference type="ARBA" id="ARBA00004651"/>
    </source>
</evidence>
<dbReference type="GO" id="GO:0022857">
    <property type="term" value="F:transmembrane transporter activity"/>
    <property type="evidence" value="ECO:0007669"/>
    <property type="project" value="InterPro"/>
</dbReference>
<evidence type="ECO:0000256" key="3">
    <source>
        <dbReference type="ARBA" id="ARBA00022692"/>
    </source>
</evidence>
<keyword evidence="3 6" id="KW-0812">Transmembrane</keyword>
<gene>
    <name evidence="7" type="ORF">IAB73_10955</name>
</gene>
<feature type="transmembrane region" description="Helical" evidence="6">
    <location>
        <begin position="284"/>
        <end position="300"/>
    </location>
</feature>
<evidence type="ECO:0000256" key="5">
    <source>
        <dbReference type="ARBA" id="ARBA00023136"/>
    </source>
</evidence>
<evidence type="ECO:0000313" key="8">
    <source>
        <dbReference type="Proteomes" id="UP000886887"/>
    </source>
</evidence>